<dbReference type="InterPro" id="IPR019665">
    <property type="entry name" value="OxRdtase/DH_put_Rossmann_dom"/>
</dbReference>
<dbReference type="PANTHER" id="PTHR40459">
    <property type="entry name" value="CONSERVED HYPOTHETICAL ALANINE AND LEUCINE RICH PROTEIN"/>
    <property type="match status" value="1"/>
</dbReference>
<dbReference type="InterPro" id="IPR018931">
    <property type="entry name" value="DUF2520"/>
</dbReference>
<evidence type="ECO:0000313" key="3">
    <source>
        <dbReference type="EMBL" id="EEH64501.1"/>
    </source>
</evidence>
<proteinExistence type="predicted"/>
<dbReference type="STRING" id="525245.HMPREF0044_0238"/>
<sequence>MNPKPGRLKVGVIGPGKVGVILALALRNVQHEVIGVTASTRVENQDRIEALLPGVPVLEAPELCAQADLVLVTVPDDEIRPVVAGLAKLNAWRPGQIVVHCSGAHGLAVLVDAAACGALTLALHPAMTFTGYSLDLQRLENCPAAVTANAIAQPIGQALLIEIGCQPQIVADENRKLYHAALAHGANHLNTLVAQSLELLREAGVADPALYLRPLLEAALDRALSEGINGLTGPVVRADTGTLTAHLEVLGTPSGEKIKTTYQELARATAELAHDHGRLTDTQYRAVHTALGAESL</sequence>
<accession>C0VYJ8</accession>
<dbReference type="eggNOG" id="COG5495">
    <property type="taxonomic scope" value="Bacteria"/>
</dbReference>
<keyword evidence="3" id="KW-0560">Oxidoreductase</keyword>
<dbReference type="EC" id="1.1.1.-" evidence="3"/>
<dbReference type="Pfam" id="PF10727">
    <property type="entry name" value="Rossmann-like"/>
    <property type="match status" value="1"/>
</dbReference>
<feature type="domain" description="DUF2520" evidence="2">
    <location>
        <begin position="142"/>
        <end position="269"/>
    </location>
</feature>
<dbReference type="AlphaFoldDB" id="C0VYJ8"/>
<evidence type="ECO:0000313" key="4">
    <source>
        <dbReference type="Proteomes" id="UP000010301"/>
    </source>
</evidence>
<dbReference type="Proteomes" id="UP000010301">
    <property type="component" value="Unassembled WGS sequence"/>
</dbReference>
<dbReference type="Pfam" id="PF10728">
    <property type="entry name" value="DUF2520"/>
    <property type="match status" value="1"/>
</dbReference>
<keyword evidence="4" id="KW-1185">Reference proteome</keyword>
<gene>
    <name evidence="3" type="ORF">HMPREF0044_0238</name>
</gene>
<dbReference type="HOGENOM" id="CLU_055635_0_0_11"/>
<dbReference type="SUPFAM" id="SSF51735">
    <property type="entry name" value="NAD(P)-binding Rossmann-fold domains"/>
    <property type="match status" value="1"/>
</dbReference>
<dbReference type="SUPFAM" id="SSF48179">
    <property type="entry name" value="6-phosphogluconate dehydrogenase C-terminal domain-like"/>
    <property type="match status" value="1"/>
</dbReference>
<dbReference type="InterPro" id="IPR008927">
    <property type="entry name" value="6-PGluconate_DH-like_C_sf"/>
</dbReference>
<protein>
    <submittedName>
        <fullName evidence="3">NAD-dependent glycerol-3-phosphate dehydrogenase domain protein</fullName>
        <ecNumber evidence="3">1.1.1.-</ecNumber>
    </submittedName>
</protein>
<dbReference type="Gene3D" id="3.40.50.720">
    <property type="entry name" value="NAD(P)-binding Rossmann-like Domain"/>
    <property type="match status" value="1"/>
</dbReference>
<dbReference type="InterPro" id="IPR037108">
    <property type="entry name" value="TM1727-like_C_sf"/>
</dbReference>
<evidence type="ECO:0000259" key="2">
    <source>
        <dbReference type="Pfam" id="PF10728"/>
    </source>
</evidence>
<dbReference type="EMBL" id="ACFG01000004">
    <property type="protein sequence ID" value="EEH64501.1"/>
    <property type="molecule type" value="Genomic_DNA"/>
</dbReference>
<dbReference type="RefSeq" id="WP_006547235.1">
    <property type="nucleotide sequence ID" value="NZ_DS999545.1"/>
</dbReference>
<organism evidence="3 4">
    <name type="scientific">Gleimia coleocanis DSM 15436</name>
    <dbReference type="NCBI Taxonomy" id="525245"/>
    <lineage>
        <taxon>Bacteria</taxon>
        <taxon>Bacillati</taxon>
        <taxon>Actinomycetota</taxon>
        <taxon>Actinomycetes</taxon>
        <taxon>Actinomycetales</taxon>
        <taxon>Actinomycetaceae</taxon>
        <taxon>Gleimia</taxon>
    </lineage>
</organism>
<name>C0VYJ8_9ACTO</name>
<dbReference type="PANTHER" id="PTHR40459:SF1">
    <property type="entry name" value="CONSERVED HYPOTHETICAL ALANINE AND LEUCINE RICH PROTEIN"/>
    <property type="match status" value="1"/>
</dbReference>
<feature type="domain" description="Putative oxidoreductase/dehydrogenase Rossmann-like" evidence="1">
    <location>
        <begin position="4"/>
        <end position="125"/>
    </location>
</feature>
<dbReference type="GO" id="GO:0016491">
    <property type="term" value="F:oxidoreductase activity"/>
    <property type="evidence" value="ECO:0007669"/>
    <property type="project" value="UniProtKB-KW"/>
</dbReference>
<comment type="caution">
    <text evidence="3">The sequence shown here is derived from an EMBL/GenBank/DDBJ whole genome shotgun (WGS) entry which is preliminary data.</text>
</comment>
<reference evidence="3 4" key="1">
    <citation type="submission" date="2009-01" db="EMBL/GenBank/DDBJ databases">
        <authorList>
            <person name="Qin X."/>
            <person name="Bachman B."/>
            <person name="Battles P."/>
            <person name="Bell A."/>
            <person name="Bess C."/>
            <person name="Bickham C."/>
            <person name="Chaboub L."/>
            <person name="Chen D."/>
            <person name="Coyle M."/>
            <person name="Deiros D.R."/>
            <person name="Dinh H."/>
            <person name="Forbes L."/>
            <person name="Fowler G."/>
            <person name="Francisco L."/>
            <person name="Fu Q."/>
            <person name="Gubbala S."/>
            <person name="Hale W."/>
            <person name="Han Y."/>
            <person name="Hemphill L."/>
            <person name="Highlander S.K."/>
            <person name="Hirani K."/>
            <person name="Hogues M."/>
            <person name="Jackson L."/>
            <person name="Jakkamsetti A."/>
            <person name="Javaid M."/>
            <person name="Jiang H."/>
            <person name="Korchina V."/>
            <person name="Kovar C."/>
            <person name="Lara F."/>
            <person name="Lee S."/>
            <person name="Mata R."/>
            <person name="Mathew T."/>
            <person name="Moen C."/>
            <person name="Morales K."/>
            <person name="Munidasa M."/>
            <person name="Nazareth L."/>
            <person name="Ngo R."/>
            <person name="Nguyen L."/>
            <person name="Okwuonu G."/>
            <person name="Ongeri F."/>
            <person name="Patil S."/>
            <person name="Petrosino J."/>
            <person name="Pham C."/>
            <person name="Pham P."/>
            <person name="Pu L.-L."/>
            <person name="Puazo M."/>
            <person name="Raj R."/>
            <person name="Reid J."/>
            <person name="Rouhana J."/>
            <person name="Saada N."/>
            <person name="Shang Y."/>
            <person name="Simmons D."/>
            <person name="Thornton R."/>
            <person name="Warren J."/>
            <person name="Weissenberger G."/>
            <person name="Zhang J."/>
            <person name="Zhang L."/>
            <person name="Zhou C."/>
            <person name="Zhu D."/>
            <person name="Muzny D."/>
            <person name="Worley K."/>
            <person name="Gibbs R."/>
        </authorList>
    </citation>
    <scope>NUCLEOTIDE SEQUENCE [LARGE SCALE GENOMIC DNA]</scope>
    <source>
        <strain evidence="3 4">DSM 15436</strain>
    </source>
</reference>
<evidence type="ECO:0000259" key="1">
    <source>
        <dbReference type="Pfam" id="PF10727"/>
    </source>
</evidence>
<dbReference type="InterPro" id="IPR036291">
    <property type="entry name" value="NAD(P)-bd_dom_sf"/>
</dbReference>
<dbReference type="OrthoDB" id="8650434at2"/>
<dbReference type="Gene3D" id="1.10.1040.20">
    <property type="entry name" value="ProC-like, C-terminal domain"/>
    <property type="match status" value="1"/>
</dbReference>